<gene>
    <name evidence="2" type="ORF">QQX10_00210</name>
</gene>
<dbReference type="InterPro" id="IPR006059">
    <property type="entry name" value="SBP"/>
</dbReference>
<organism evidence="2 3">
    <name type="scientific">Demequina lignilytica</name>
    <dbReference type="NCBI Taxonomy" id="3051663"/>
    <lineage>
        <taxon>Bacteria</taxon>
        <taxon>Bacillati</taxon>
        <taxon>Actinomycetota</taxon>
        <taxon>Actinomycetes</taxon>
        <taxon>Micrococcales</taxon>
        <taxon>Demequinaceae</taxon>
        <taxon>Demequina</taxon>
    </lineage>
</organism>
<dbReference type="Proteomes" id="UP001172737">
    <property type="component" value="Unassembled WGS sequence"/>
</dbReference>
<feature type="chain" id="PRO_5043555116" evidence="1">
    <location>
        <begin position="26"/>
        <end position="434"/>
    </location>
</feature>
<accession>A0AAW7LZP3</accession>
<keyword evidence="1" id="KW-0732">Signal</keyword>
<comment type="caution">
    <text evidence="2">The sequence shown here is derived from an EMBL/GenBank/DDBJ whole genome shotgun (WGS) entry which is preliminary data.</text>
</comment>
<evidence type="ECO:0000313" key="2">
    <source>
        <dbReference type="EMBL" id="MDN4486583.1"/>
    </source>
</evidence>
<evidence type="ECO:0000313" key="3">
    <source>
        <dbReference type="Proteomes" id="UP001172737"/>
    </source>
</evidence>
<dbReference type="Gene3D" id="3.40.190.10">
    <property type="entry name" value="Periplasmic binding protein-like II"/>
    <property type="match status" value="2"/>
</dbReference>
<feature type="signal peptide" evidence="1">
    <location>
        <begin position="1"/>
        <end position="25"/>
    </location>
</feature>
<evidence type="ECO:0000256" key="1">
    <source>
        <dbReference type="SAM" id="SignalP"/>
    </source>
</evidence>
<dbReference type="EMBL" id="JAUHPX010000001">
    <property type="protein sequence ID" value="MDN4486583.1"/>
    <property type="molecule type" value="Genomic_DNA"/>
</dbReference>
<protein>
    <submittedName>
        <fullName evidence="2">ABC transporter substrate-binding protein</fullName>
    </submittedName>
</protein>
<dbReference type="PROSITE" id="PS51257">
    <property type="entry name" value="PROKAR_LIPOPROTEIN"/>
    <property type="match status" value="1"/>
</dbReference>
<dbReference type="RefSeq" id="WP_301144166.1">
    <property type="nucleotide sequence ID" value="NZ_JAUHPX010000001.1"/>
</dbReference>
<reference evidence="2" key="1">
    <citation type="submission" date="2023-06" db="EMBL/GenBank/DDBJ databases">
        <title>Sysu t00039.</title>
        <authorList>
            <person name="Gao L."/>
            <person name="Fang B.-Z."/>
            <person name="Li W.-J."/>
        </authorList>
    </citation>
    <scope>NUCLEOTIDE SEQUENCE</scope>
    <source>
        <strain evidence="2">SYSU T00039</strain>
    </source>
</reference>
<dbReference type="AlphaFoldDB" id="A0AAW7LZP3"/>
<dbReference type="Pfam" id="PF01547">
    <property type="entry name" value="SBP_bac_1"/>
    <property type="match status" value="1"/>
</dbReference>
<sequence>MYTSRKYAGVIAGVLAAGLALTACSGDDGSSSTESPTGTTSDSMDGATEVEVFTWWTSGGEKAGLDGLVSVLAEKYPDVEFINGAVAGGAGSAAKDLLQSRLQANDPPDTFQAHAGAELDDYIAAGQVEDISDLYTEFGLTDAFPADLLDLLTVDGAIYSVPANIHRANVVWANPTVLDAAGLDPAATYASMDDWFAALDAVEASGQTALSVATTWTQVHLLETVLISDLGADAYVGLWDGTTDWTGSDVTGALEDFETLMGYTNTDRDGLDWPDALQMVVDGTAGFNVMGDWAAGELDAQSLTEGTDYVYFPVPGTAGVFDFLADSFTMPVGAPHPEGAKAWLDVVGSLEGQTDFNVAKGSIPARTDADESLFTAYQQSAIADFASDTIVPSLMHGAAAPIAQLNAISDATSKFTTGGSDLATFQTELAAAAG</sequence>
<proteinExistence type="predicted"/>
<keyword evidence="3" id="KW-1185">Reference proteome</keyword>
<dbReference type="SUPFAM" id="SSF53850">
    <property type="entry name" value="Periplasmic binding protein-like II"/>
    <property type="match status" value="1"/>
</dbReference>
<name>A0AAW7LZP3_9MICO</name>